<dbReference type="EMBL" id="BJYG01000029">
    <property type="protein sequence ID" value="GEN63952.1"/>
    <property type="molecule type" value="Genomic_DNA"/>
</dbReference>
<dbReference type="GO" id="GO:0016020">
    <property type="term" value="C:membrane"/>
    <property type="evidence" value="ECO:0007669"/>
    <property type="project" value="InterPro"/>
</dbReference>
<comment type="caution">
    <text evidence="3">The sequence shown here is derived from an EMBL/GenBank/DDBJ whole genome shotgun (WGS) entry which is preliminary data.</text>
</comment>
<dbReference type="Proteomes" id="UP000321746">
    <property type="component" value="Unassembled WGS sequence"/>
</dbReference>
<dbReference type="AlphaFoldDB" id="A0A511XLX6"/>
<dbReference type="RefSeq" id="WP_306309441.1">
    <property type="nucleotide sequence ID" value="NZ_BJYG01000029.1"/>
</dbReference>
<reference evidence="3 4" key="1">
    <citation type="submission" date="2019-07" db="EMBL/GenBank/DDBJ databases">
        <title>Whole genome shotgun sequence of Acetobacter oeni NBRC 105207.</title>
        <authorList>
            <person name="Hosoyama A."/>
            <person name="Uohara A."/>
            <person name="Ohji S."/>
            <person name="Ichikawa N."/>
        </authorList>
    </citation>
    <scope>NUCLEOTIDE SEQUENCE [LARGE SCALE GENOMIC DNA]</scope>
    <source>
        <strain evidence="3 4">NBRC 105207</strain>
    </source>
</reference>
<organism evidence="3 4">
    <name type="scientific">Acetobacter oeni</name>
    <dbReference type="NCBI Taxonomy" id="304077"/>
    <lineage>
        <taxon>Bacteria</taxon>
        <taxon>Pseudomonadati</taxon>
        <taxon>Pseudomonadota</taxon>
        <taxon>Alphaproteobacteria</taxon>
        <taxon>Acetobacterales</taxon>
        <taxon>Acetobacteraceae</taxon>
        <taxon>Acetobacter</taxon>
    </lineage>
</organism>
<evidence type="ECO:0000313" key="4">
    <source>
        <dbReference type="Proteomes" id="UP000321746"/>
    </source>
</evidence>
<evidence type="ECO:0000256" key="2">
    <source>
        <dbReference type="SAM" id="Phobius"/>
    </source>
</evidence>
<dbReference type="PANTHER" id="PTHR33219:SF14">
    <property type="entry name" value="PROTEIN COFACTOR ASSEMBLY OF COMPLEX C SUBUNIT B CCB3, CHLOROPLASTIC-RELATED"/>
    <property type="match status" value="1"/>
</dbReference>
<protein>
    <submittedName>
        <fullName evidence="3">YggT family protein</fullName>
    </submittedName>
</protein>
<keyword evidence="2" id="KW-1133">Transmembrane helix</keyword>
<keyword evidence="2" id="KW-0472">Membrane</keyword>
<evidence type="ECO:0000313" key="3">
    <source>
        <dbReference type="EMBL" id="GEN63952.1"/>
    </source>
</evidence>
<dbReference type="Pfam" id="PF02325">
    <property type="entry name" value="CCB3_YggT"/>
    <property type="match status" value="1"/>
</dbReference>
<evidence type="ECO:0000256" key="1">
    <source>
        <dbReference type="ARBA" id="ARBA00010894"/>
    </source>
</evidence>
<keyword evidence="2" id="KW-0812">Transmembrane</keyword>
<sequence length="100" mass="11304">MLLLGLCRIILTLLKLYEGVIFVYCIFSMLYSFGILDGRNRIVWRIGEFLNRLVEPVLNPIRRIMPALGNVDLSPLILLLVLRYIAEPLVVEAAVAVYAG</sequence>
<gene>
    <name evidence="3" type="ORF">AOE01nite_21760</name>
</gene>
<proteinExistence type="inferred from homology"/>
<name>A0A511XLX6_9PROT</name>
<accession>A0A511XLX6</accession>
<comment type="similarity">
    <text evidence="1">Belongs to the YggT family.</text>
</comment>
<keyword evidence="4" id="KW-1185">Reference proteome</keyword>
<dbReference type="InterPro" id="IPR003425">
    <property type="entry name" value="CCB3/YggT"/>
</dbReference>
<dbReference type="PANTHER" id="PTHR33219">
    <property type="entry name" value="YLMG HOMOLOG PROTEIN 2, CHLOROPLASTIC"/>
    <property type="match status" value="1"/>
</dbReference>
<feature type="transmembrane region" description="Helical" evidence="2">
    <location>
        <begin position="16"/>
        <end position="36"/>
    </location>
</feature>